<evidence type="ECO:0000256" key="5">
    <source>
        <dbReference type="ARBA" id="ARBA00022989"/>
    </source>
</evidence>
<name>A0A3S0CQX6_9BACL</name>
<keyword evidence="5 7" id="KW-1133">Transmembrane helix</keyword>
<feature type="transmembrane region" description="Helical" evidence="7">
    <location>
        <begin position="72"/>
        <end position="97"/>
    </location>
</feature>
<evidence type="ECO:0000256" key="6">
    <source>
        <dbReference type="ARBA" id="ARBA00023136"/>
    </source>
</evidence>
<feature type="domain" description="ABC transmembrane type-1" evidence="8">
    <location>
        <begin position="74"/>
        <end position="263"/>
    </location>
</feature>
<dbReference type="EMBL" id="RXHU01000092">
    <property type="protein sequence ID" value="RTE04344.1"/>
    <property type="molecule type" value="Genomic_DNA"/>
</dbReference>
<dbReference type="InterPro" id="IPR035906">
    <property type="entry name" value="MetI-like_sf"/>
</dbReference>
<dbReference type="SUPFAM" id="SSF161098">
    <property type="entry name" value="MetI-like"/>
    <property type="match status" value="1"/>
</dbReference>
<dbReference type="PROSITE" id="PS50928">
    <property type="entry name" value="ABC_TM1"/>
    <property type="match status" value="1"/>
</dbReference>
<feature type="transmembrane region" description="Helical" evidence="7">
    <location>
        <begin position="144"/>
        <end position="163"/>
    </location>
</feature>
<dbReference type="RefSeq" id="WP_126144269.1">
    <property type="nucleotide sequence ID" value="NZ_RXHU01000092.1"/>
</dbReference>
<comment type="similarity">
    <text evidence="7">Belongs to the binding-protein-dependent transport system permease family.</text>
</comment>
<dbReference type="OrthoDB" id="9771544at2"/>
<dbReference type="Gene3D" id="1.10.3720.10">
    <property type="entry name" value="MetI-like"/>
    <property type="match status" value="1"/>
</dbReference>
<evidence type="ECO:0000256" key="4">
    <source>
        <dbReference type="ARBA" id="ARBA00022692"/>
    </source>
</evidence>
<dbReference type="CDD" id="cd06261">
    <property type="entry name" value="TM_PBP2"/>
    <property type="match status" value="1"/>
</dbReference>
<evidence type="ECO:0000256" key="7">
    <source>
        <dbReference type="RuleBase" id="RU363032"/>
    </source>
</evidence>
<dbReference type="AlphaFoldDB" id="A0A3S0CQX6"/>
<dbReference type="InterPro" id="IPR000515">
    <property type="entry name" value="MetI-like"/>
</dbReference>
<dbReference type="GO" id="GO:0055085">
    <property type="term" value="P:transmembrane transport"/>
    <property type="evidence" value="ECO:0007669"/>
    <property type="project" value="InterPro"/>
</dbReference>
<keyword evidence="2 7" id="KW-0813">Transport</keyword>
<feature type="transmembrane region" description="Helical" evidence="7">
    <location>
        <begin position="12"/>
        <end position="32"/>
    </location>
</feature>
<feature type="transmembrane region" description="Helical" evidence="7">
    <location>
        <begin position="109"/>
        <end position="132"/>
    </location>
</feature>
<evidence type="ECO:0000256" key="2">
    <source>
        <dbReference type="ARBA" id="ARBA00022448"/>
    </source>
</evidence>
<dbReference type="Proteomes" id="UP000276128">
    <property type="component" value="Unassembled WGS sequence"/>
</dbReference>
<dbReference type="PANTHER" id="PTHR43744:SF12">
    <property type="entry name" value="ABC TRANSPORTER PERMEASE PROTEIN MG189-RELATED"/>
    <property type="match status" value="1"/>
</dbReference>
<comment type="caution">
    <text evidence="9">The sequence shown here is derived from an EMBL/GenBank/DDBJ whole genome shotgun (WGS) entry which is preliminary data.</text>
</comment>
<gene>
    <name evidence="9" type="ORF">EJQ19_26665</name>
</gene>
<dbReference type="PANTHER" id="PTHR43744">
    <property type="entry name" value="ABC TRANSPORTER PERMEASE PROTEIN MG189-RELATED-RELATED"/>
    <property type="match status" value="1"/>
</dbReference>
<dbReference type="Pfam" id="PF00528">
    <property type="entry name" value="BPD_transp_1"/>
    <property type="match status" value="1"/>
</dbReference>
<comment type="subcellular location">
    <subcellularLocation>
        <location evidence="1 7">Cell membrane</location>
        <topology evidence="1 7">Multi-pass membrane protein</topology>
    </subcellularLocation>
</comment>
<keyword evidence="6 7" id="KW-0472">Membrane</keyword>
<proteinExistence type="inferred from homology"/>
<sequence length="278" mass="31973">MSRKRQNLVKWITTIVMGAISILFLTPLFWMLSTAAKYEKDVMVYPIQWIPQKWNIVNNFKEVWMDSVPFGWFYLNSLKLAVLTTLLSLIISSMSAFPLAKLQFKGKNLTFGLLLSLMIIPGEATLVPRYLLLKWLHLYNTHSGLILMGMFSIYFTFLLRQFMLSIHTDFIEAAKMDGAGYWRLYWGIMLPLSKPILATVGIIKFIWSWNDYQGPLIFLISRKLYPIPLGLQLFKTEFADNYSLLMMASLSAIVPLFFVFIVLQKQVIQGISLGGVKG</sequence>
<evidence type="ECO:0000259" key="8">
    <source>
        <dbReference type="PROSITE" id="PS50928"/>
    </source>
</evidence>
<keyword evidence="10" id="KW-1185">Reference proteome</keyword>
<accession>A0A3S0CQX6</accession>
<dbReference type="GO" id="GO:0005886">
    <property type="term" value="C:plasma membrane"/>
    <property type="evidence" value="ECO:0007669"/>
    <property type="project" value="UniProtKB-SubCell"/>
</dbReference>
<feature type="transmembrane region" description="Helical" evidence="7">
    <location>
        <begin position="184"/>
        <end position="207"/>
    </location>
</feature>
<keyword evidence="4 7" id="KW-0812">Transmembrane</keyword>
<evidence type="ECO:0000313" key="9">
    <source>
        <dbReference type="EMBL" id="RTE04344.1"/>
    </source>
</evidence>
<feature type="transmembrane region" description="Helical" evidence="7">
    <location>
        <begin position="242"/>
        <end position="263"/>
    </location>
</feature>
<evidence type="ECO:0000313" key="10">
    <source>
        <dbReference type="Proteomes" id="UP000276128"/>
    </source>
</evidence>
<evidence type="ECO:0000256" key="1">
    <source>
        <dbReference type="ARBA" id="ARBA00004651"/>
    </source>
</evidence>
<keyword evidence="3" id="KW-1003">Cell membrane</keyword>
<reference evidence="9 10" key="1">
    <citation type="submission" date="2018-12" db="EMBL/GenBank/DDBJ databases">
        <title>Bacillus ochoae sp. nov., Paenibacillus whitsoniae sp. nov., Paenibacillus spiritus sp. nov. Isolated from the Mars Exploration Rover during spacecraft assembly.</title>
        <authorList>
            <person name="Seuylemezian A."/>
            <person name="Vaishampayan P."/>
        </authorList>
    </citation>
    <scope>NUCLEOTIDE SEQUENCE [LARGE SCALE GENOMIC DNA]</scope>
    <source>
        <strain evidence="9 10">MER 54</strain>
    </source>
</reference>
<organism evidence="9 10">
    <name type="scientific">Paenibacillus whitsoniae</name>
    <dbReference type="NCBI Taxonomy" id="2496558"/>
    <lineage>
        <taxon>Bacteria</taxon>
        <taxon>Bacillati</taxon>
        <taxon>Bacillota</taxon>
        <taxon>Bacilli</taxon>
        <taxon>Bacillales</taxon>
        <taxon>Paenibacillaceae</taxon>
        <taxon>Paenibacillus</taxon>
    </lineage>
</organism>
<protein>
    <submittedName>
        <fullName evidence="9">Carbohydrate ABC transporter permease</fullName>
    </submittedName>
</protein>
<evidence type="ECO:0000256" key="3">
    <source>
        <dbReference type="ARBA" id="ARBA00022475"/>
    </source>
</evidence>